<name>Q9RWE2_DEIRA</name>
<dbReference type="PATRIC" id="fig|243230.17.peg.905"/>
<dbReference type="InParanoid" id="Q9RWE2"/>
<dbReference type="InterPro" id="IPR021093">
    <property type="entry name" value="NADH_quinone_OxRdtase_su15"/>
</dbReference>
<dbReference type="KEGG" id="dra:DR_0727"/>
<evidence type="ECO:0000313" key="2">
    <source>
        <dbReference type="Proteomes" id="UP000002524"/>
    </source>
</evidence>
<dbReference type="EnsemblBacteria" id="AAF10306">
    <property type="protein sequence ID" value="AAF10306"/>
    <property type="gene ID" value="DR_0727"/>
</dbReference>
<dbReference type="PaxDb" id="243230-DR_0727"/>
<sequence>MCAGCPFAAEGTLWLRDVKLPQMANADKAALYRQWVELLGWLGDEARSRGLSIDKVADFPDYIYRMERPYDLPTTVMSVNVSQDGQALLVAAVSPRHVDLGGISLRLMGGSKHWHLHAGAGGLLEGKRPFTRERLSVLLDGVMRGNGTVAV</sequence>
<protein>
    <recommendedName>
        <fullName evidence="3">NADH dehydrogenase subunit</fullName>
    </recommendedName>
</protein>
<dbReference type="InterPro" id="IPR036524">
    <property type="entry name" value="Frataxin/CyaY_sf"/>
</dbReference>
<keyword evidence="2" id="KW-1185">Reference proteome</keyword>
<dbReference type="Proteomes" id="UP000002524">
    <property type="component" value="Chromosome 1"/>
</dbReference>
<dbReference type="GO" id="GO:0008199">
    <property type="term" value="F:ferric iron binding"/>
    <property type="evidence" value="ECO:0007669"/>
    <property type="project" value="InterPro"/>
</dbReference>
<proteinExistence type="predicted"/>
<dbReference type="AlphaFoldDB" id="Q9RWE2"/>
<dbReference type="EMBL" id="AE000513">
    <property type="protein sequence ID" value="AAF10306.1"/>
    <property type="molecule type" value="Genomic_DNA"/>
</dbReference>
<dbReference type="Pfam" id="PF11497">
    <property type="entry name" value="NADH_Oxid_Nqo15"/>
    <property type="match status" value="1"/>
</dbReference>
<dbReference type="HOGENOM" id="CLU_132697_0_0_0"/>
<dbReference type="Gene3D" id="3.30.920.80">
    <property type="entry name" value="NADH-quinone oxidoreductase, subunit 15"/>
    <property type="match status" value="1"/>
</dbReference>
<organism evidence="1 2">
    <name type="scientific">Deinococcus radiodurans (strain ATCC 13939 / DSM 20539 / JCM 16871 / CCUG 27074 / LMG 4051 / NBRC 15346 / NCIMB 9279 / VKM B-1422 / R1)</name>
    <dbReference type="NCBI Taxonomy" id="243230"/>
    <lineage>
        <taxon>Bacteria</taxon>
        <taxon>Thermotogati</taxon>
        <taxon>Deinococcota</taxon>
        <taxon>Deinococci</taxon>
        <taxon>Deinococcales</taxon>
        <taxon>Deinococcaceae</taxon>
        <taxon>Deinococcus</taxon>
    </lineage>
</organism>
<dbReference type="InterPro" id="IPR038458">
    <property type="entry name" value="NADH_quinone_OxRdtase_su15_sf"/>
</dbReference>
<accession>Q9RWE2</accession>
<dbReference type="PIR" id="A75485">
    <property type="entry name" value="A75485"/>
</dbReference>
<dbReference type="OrthoDB" id="70854at2"/>
<dbReference type="eggNOG" id="ENOG50325PM">
    <property type="taxonomic scope" value="Bacteria"/>
</dbReference>
<reference evidence="1 2" key="1">
    <citation type="journal article" date="1999" name="Science">
        <title>Genome sequence of the radioresistant bacterium Deinococcus radiodurans R1.</title>
        <authorList>
            <person name="White O."/>
            <person name="Eisen J.A."/>
            <person name="Heidelberg J.F."/>
            <person name="Hickey E.K."/>
            <person name="Peterson J.D."/>
            <person name="Dodson R.J."/>
            <person name="Haft D.H."/>
            <person name="Gwinn M.L."/>
            <person name="Nelson W.C."/>
            <person name="Richardson D.L."/>
            <person name="Moffat K.S."/>
            <person name="Qin H."/>
            <person name="Jiang L."/>
            <person name="Pamphile W."/>
            <person name="Crosby M."/>
            <person name="Shen M."/>
            <person name="Vamathevan J.J."/>
            <person name="Lam P."/>
            <person name="McDonald L."/>
            <person name="Utterback T."/>
            <person name="Zalewski C."/>
            <person name="Makarova K.S."/>
            <person name="Aravind L."/>
            <person name="Daly M.J."/>
            <person name="Minton K.W."/>
            <person name="Fleischmann R.D."/>
            <person name="Ketchum K.A."/>
            <person name="Nelson K.E."/>
            <person name="Salzberg S."/>
            <person name="Smith H.O."/>
            <person name="Venter J.C."/>
            <person name="Fraser C.M."/>
        </authorList>
    </citation>
    <scope>NUCLEOTIDE SEQUENCE [LARGE SCALE GENOMIC DNA]</scope>
    <source>
        <strain evidence="2">ATCC 13939 / DSM 20539 / JCM 16871 / LMG 4051 / NBRC 15346 / NCIMB 9279 / R1 / VKM B-1422</strain>
    </source>
</reference>
<dbReference type="GO" id="GO:0016226">
    <property type="term" value="P:iron-sulfur cluster assembly"/>
    <property type="evidence" value="ECO:0007669"/>
    <property type="project" value="InterPro"/>
</dbReference>
<evidence type="ECO:0008006" key="3">
    <source>
        <dbReference type="Google" id="ProtNLM"/>
    </source>
</evidence>
<dbReference type="STRING" id="243230.DR_0727"/>
<gene>
    <name evidence="1" type="ordered locus">DR_0727</name>
</gene>
<dbReference type="SUPFAM" id="SSF55387">
    <property type="entry name" value="Frataxin/Nqo15-like"/>
    <property type="match status" value="1"/>
</dbReference>
<evidence type="ECO:0000313" key="1">
    <source>
        <dbReference type="EMBL" id="AAF10306.1"/>
    </source>
</evidence>